<feature type="region of interest" description="Disordered" evidence="8">
    <location>
        <begin position="14"/>
        <end position="51"/>
    </location>
</feature>
<feature type="compositionally biased region" description="Low complexity" evidence="8">
    <location>
        <begin position="2924"/>
        <end position="2939"/>
    </location>
</feature>
<feature type="compositionally biased region" description="Low complexity" evidence="8">
    <location>
        <begin position="1945"/>
        <end position="1955"/>
    </location>
</feature>
<feature type="region of interest" description="Disordered" evidence="8">
    <location>
        <begin position="2282"/>
        <end position="2337"/>
    </location>
</feature>
<keyword evidence="6" id="KW-0456">Lyase</keyword>
<dbReference type="PANTHER" id="PTHR11920:SF335">
    <property type="entry name" value="GUANYLATE CYCLASE"/>
    <property type="match status" value="1"/>
</dbReference>
<feature type="region of interest" description="Disordered" evidence="8">
    <location>
        <begin position="1757"/>
        <end position="1781"/>
    </location>
</feature>
<dbReference type="InterPro" id="IPR050401">
    <property type="entry name" value="Cyclic_nucleotide_synthase"/>
</dbReference>
<evidence type="ECO:0000256" key="4">
    <source>
        <dbReference type="ARBA" id="ARBA00022989"/>
    </source>
</evidence>
<evidence type="ECO:0000259" key="11">
    <source>
        <dbReference type="PROSITE" id="PS50125"/>
    </source>
</evidence>
<feature type="compositionally biased region" description="Polar residues" evidence="8">
    <location>
        <begin position="1156"/>
        <end position="1170"/>
    </location>
</feature>
<evidence type="ECO:0000256" key="3">
    <source>
        <dbReference type="ARBA" id="ARBA00022741"/>
    </source>
</evidence>
<keyword evidence="3" id="KW-0547">Nucleotide-binding</keyword>
<evidence type="ECO:0000313" key="13">
    <source>
        <dbReference type="Proteomes" id="UP001165090"/>
    </source>
</evidence>
<feature type="region of interest" description="Disordered" evidence="8">
    <location>
        <begin position="2117"/>
        <end position="2144"/>
    </location>
</feature>
<dbReference type="SMART" id="SM00044">
    <property type="entry name" value="CYCc"/>
    <property type="match status" value="1"/>
</dbReference>
<feature type="domain" description="Response regulatory" evidence="10">
    <location>
        <begin position="754"/>
        <end position="873"/>
    </location>
</feature>
<feature type="region of interest" description="Disordered" evidence="8">
    <location>
        <begin position="2213"/>
        <end position="2235"/>
    </location>
</feature>
<evidence type="ECO:0000256" key="8">
    <source>
        <dbReference type="SAM" id="MobiDB-lite"/>
    </source>
</evidence>
<evidence type="ECO:0000256" key="9">
    <source>
        <dbReference type="SAM" id="Phobius"/>
    </source>
</evidence>
<dbReference type="Pfam" id="PF00211">
    <property type="entry name" value="Guanylate_cyc"/>
    <property type="match status" value="1"/>
</dbReference>
<feature type="region of interest" description="Disordered" evidence="8">
    <location>
        <begin position="2810"/>
        <end position="2833"/>
    </location>
</feature>
<feature type="compositionally biased region" description="Polar residues" evidence="8">
    <location>
        <begin position="1762"/>
        <end position="1776"/>
    </location>
</feature>
<feature type="region of interest" description="Disordered" evidence="8">
    <location>
        <begin position="1679"/>
        <end position="1706"/>
    </location>
</feature>
<keyword evidence="4 9" id="KW-1133">Transmembrane helix</keyword>
<dbReference type="InterPro" id="IPR029787">
    <property type="entry name" value="Nucleotide_cyclase"/>
</dbReference>
<dbReference type="Pfam" id="PF00072">
    <property type="entry name" value="Response_reg"/>
    <property type="match status" value="1"/>
</dbReference>
<feature type="region of interest" description="Disordered" evidence="8">
    <location>
        <begin position="2983"/>
        <end position="3015"/>
    </location>
</feature>
<feature type="compositionally biased region" description="Polar residues" evidence="8">
    <location>
        <begin position="2121"/>
        <end position="2144"/>
    </location>
</feature>
<keyword evidence="2 9" id="KW-0812">Transmembrane</keyword>
<dbReference type="Proteomes" id="UP001165090">
    <property type="component" value="Unassembled WGS sequence"/>
</dbReference>
<comment type="caution">
    <text evidence="12">The sequence shown here is derived from an EMBL/GenBank/DDBJ whole genome shotgun (WGS) entry which is preliminary data.</text>
</comment>
<feature type="compositionally biased region" description="Gly residues" evidence="8">
    <location>
        <begin position="37"/>
        <end position="46"/>
    </location>
</feature>
<dbReference type="SMART" id="SM00448">
    <property type="entry name" value="REC"/>
    <property type="match status" value="1"/>
</dbReference>
<keyword evidence="7" id="KW-0597">Phosphoprotein</keyword>
<feature type="region of interest" description="Disordered" evidence="8">
    <location>
        <begin position="695"/>
        <end position="718"/>
    </location>
</feature>
<feature type="compositionally biased region" description="Low complexity" evidence="8">
    <location>
        <begin position="2283"/>
        <end position="2298"/>
    </location>
</feature>
<name>A0ABQ5S2V6_9CHLO</name>
<dbReference type="InterPro" id="IPR001054">
    <property type="entry name" value="A/G_cyclase"/>
</dbReference>
<dbReference type="InterPro" id="IPR011006">
    <property type="entry name" value="CheY-like_superfamily"/>
</dbReference>
<dbReference type="InterPro" id="IPR001789">
    <property type="entry name" value="Sig_transdc_resp-reg_receiver"/>
</dbReference>
<feature type="region of interest" description="Disordered" evidence="8">
    <location>
        <begin position="2924"/>
        <end position="2948"/>
    </location>
</feature>
<protein>
    <recommendedName>
        <fullName evidence="14">Guanylate cyclase</fullName>
    </recommendedName>
</protein>
<feature type="compositionally biased region" description="Polar residues" evidence="8">
    <location>
        <begin position="2299"/>
        <end position="2308"/>
    </location>
</feature>
<evidence type="ECO:0000313" key="12">
    <source>
        <dbReference type="EMBL" id="GLI63652.1"/>
    </source>
</evidence>
<dbReference type="Gene3D" id="6.10.250.690">
    <property type="match status" value="1"/>
</dbReference>
<evidence type="ECO:0000256" key="7">
    <source>
        <dbReference type="PROSITE-ProRule" id="PRU00169"/>
    </source>
</evidence>
<sequence>MGRPLNGLNCCGTTPASRHRTCSGDNEKDASDLHGSQVGGEQGAHGGPLCTLDATAPALHAQQQSQQPYYELLLRPPSQPQEQCHEHLQYQGHYQLQKQPELQRELSYQPAALFGLVAQPNPKAIATDHIGPSLPSPTSSVATMALDQGTVPGSDSTACHTYVDYSHTANPASGVAPAIEYAIQQSGIASRTLDGLVAFNPTAATVVIVVFIALCLPHISNRDLFSQFGSHHFIEQMPGHPMQVIVAAAVMAVVVICRLITNVGSWRRLPLLCWWGPSAPAATSVANPKSPLVEPVLEGLDQLNFDNQQQIQLLHQRQITGLEVPLLQLQEQQPNQGALAAVPAGAAGSIVSAADISTAVAASAAGTQSSTEVMDQCGNLSILPSSITTGAEVQSHWGASSRLQQSCRPASALIDGGDCSNCSNNSIATSTNRDQRLFSWIRDLLNQCFNGGHGRSHSLQRWAAVSHAANDSRGAMPSASEPSCLPWLWRFALPGLHLLSHPKRQITRMIHKDDSETRSDYFPASRGCGGSHIDVGRALAAADGVITSPGWASEQSGPLNGQAMHRVGASPGAIGAAWRVVALASAFCCRLGAAISLSTRGTQLFPSSAGGGNETGMNSRGARAASIQMPGQNGLVTNMVSNLFPRVAGGWGMSRSASNTSLTELMEAAVGGCDGSNGRNGGGGRAATGATAMTAESFSGGDGSGSGADGGRSGGNNWDPLATNNAHLLLLSSADAATRKPAFSDLPENAGRVQVLSVDDEPVNQQVMRALLWSAEYEVLEARNGEDALEIIRNCELLPDLVLLDVTLGGAVSGFEVCLELRREYSPGELPVIMITCSSLEEDVIRGLAVGANDYLIKPLRNLELMARIKTQLALKRSIRVAAEARVNRSLLGSILPANVIRQLKQGVTLIAQFHKEVTILFSDIRGFTNLATEWPTEQIILMLNNMFTVFDRLCDQLGVYKVETIGDAYMIVSGHDGVEDHAVRMLRMATHMLAAVSEMRGYDGRPLQIRVGVHTGPAHSGVVGLSRPRYCFFGDTVNTASRMESTGFPMAVQVSESTMHAVTLRPEWASEFQFAPCGPRDIKGKGTMHTFLLRVGMYDHALAELASAATARASIARPKRRSDTPVTAADSAKDPGGEGLDAAAPSRPEEETAVIANSTPQPVKSWAPSSGSAMLGLQNMSGYWRHQVSGTAVVNGDPGNDPGDHVKFASYRYHHPGADVLSSGGTNVLLENGLTVLIPSHVLDGSLLETLDAAPSSTVHYAPAIASTGVGVSGAAAASRTKLCSSGSMHFASGPSISPSATRRLAAPVEALDSKASGSTTSPYQALAAGAVAIVPSPVASTRASSELSGRGSLAAAGGITAVGPADATSGVGQEAAFAASTLQQSKMMVKPPATQESALPTDPASVQRMPSEMSECMEEPSLHYAVDGGGGSTAVSAAARVLTDIAAVSRFSYARLQSSCLGDRAQLRRSTVRTSAELSVAANAAAAMAGNSSCNDGADTQTAVCKPEPQIDLDSLIAVQGFLDEPYAATDSIGVGIGSPDVPTIGGSMVGWSMLAEVLEPTHISRSSISTHEVAHTLGNWIQGGTGGGDKCMTPSTVAMLAMLQPKAQLASTGSSEPNANAALALEPTLAVAAEALAAAVDSALNSGTDEVVDAPSTSFCVNGGTDCKSSGPKFSSLANLRSAPPPPSAGTAPASSSQNTVRCNKAADTSPDVIATAIVSASAMAADSAAKGVRLGPARGSSSPFLAQHKPAALPPRMASNTGMVQSQTSTQRRSCERPALDLRPSGLESGVFGGGGAVGSSSLGSGSGNGAFESLNQRPEWIRSGVTSFNSSAFANLQSSHETGSKDPGTRRFLIGKRPATATGTVQCSMANNNAAQFFLRETTVPSAHNGAGSSGASAAAAAAAAGTGNGWSPVAATVQRSAQNAFASSNTGGARRRPATAHGAAAVAAGCGQGHDQGHEHATGAGSGGSAAVVTLRGPSPRAGPDEAVPVPAPTTGEDFPCRASLAMVTSLSRMDSGASLSGTTLAGLSNRGNSRKSFNCGSMPRQAGGGGAASISNANMGGGGLLTSVGSMGGVSIISQGWSNLYDPMCPRPRLTDHYYTSGDFEDFGSGGAQTPGSFLSPSIGSAHSAQPSPTMLTPAHSSTVAAAAAGGAGASVGGSGAAADMGTAVSSPAQIQSGAVWTGRSHPGPGTSIGAMVTSIGGAPRLATQHSQAGPQPADAGISRSQDRDTAAAFDPMFGEMSGVTSMHDVAYGMGGTFGCGKELEAEGEDADLLHRSLQPPSPRSQSQVQLHSQRQPTSTLQQQQQQQQQQMGISAGGKSPLGSAGWEFAPNSLEPSDAILLLNPTRHGCSQVPPYSVDAIAHGRDTSATKSVAAATTAAGLVGRSRSLDVIHPRTEIDDKTYPSLYDTVHGYTPVYGAKSPQERVLVVLAGTATCGKQEKSVTVQPAGLVVPPPSSQTTFPGYEHLQDTGRALVARSPATSPARESPHVAFHGINGRSGDYYLLNNAIVGSVAAAPAAVSLVLTSTDASSMVDLTAANGSSSSFPGLVGGFGDRISSRGPGNSFRQMSPVLSTGTLISAATNVVCNSAPYAMDAAPNANPSVPHSRRHSVDVIRRQTSTSTSPVMAGAAGGATTGSAYAFNRWHQTANGTQPSGTTRDSLPARVSEDLPRRIWPGGFGSPIGALGLASATSGTASEAAQSTVGGMSASGTGGVDIGRMLARASELVAVTGICTRSGDTLAGAGDCDAAQPPSPSHPSASVIARHQLLGNESQQPSSPDPCLYEGTFSCAGAGAGTGTGDGAVAMVPSGAPSPGEANIRAQDPAGATGTAGVTYMVSTSDYHQPYHHPHHLQAMPYGISQPVHVTRLDPVEEGGGSSAALSMGASSASVAAGSVQNIFASPAAFAATGSTAATADTPALLAPSDSPSVPAASIGGSRHSADQRQLSLISGNKSQMAAAAAAAAAAGVSLSNSGAGYRRCPSMSSTSASSRASLPATPQHPRGADGVPEPWVVADPTLLMDAVTRDKQVLRKPKSIKRSLSIIMRKVKSVLRPGGGGGVDGGEGRGGQ</sequence>
<feature type="transmembrane region" description="Helical" evidence="9">
    <location>
        <begin position="196"/>
        <end position="220"/>
    </location>
</feature>
<proteinExistence type="predicted"/>
<dbReference type="Gene3D" id="3.30.70.1230">
    <property type="entry name" value="Nucleotide cyclase"/>
    <property type="match status" value="1"/>
</dbReference>
<evidence type="ECO:0000256" key="2">
    <source>
        <dbReference type="ARBA" id="ARBA00022692"/>
    </source>
</evidence>
<keyword evidence="5 9" id="KW-0472">Membrane</keyword>
<organism evidence="12 13">
    <name type="scientific">Volvox africanus</name>
    <dbReference type="NCBI Taxonomy" id="51714"/>
    <lineage>
        <taxon>Eukaryota</taxon>
        <taxon>Viridiplantae</taxon>
        <taxon>Chlorophyta</taxon>
        <taxon>core chlorophytes</taxon>
        <taxon>Chlorophyceae</taxon>
        <taxon>CS clade</taxon>
        <taxon>Chlamydomonadales</taxon>
        <taxon>Volvocaceae</taxon>
        <taxon>Volvox</taxon>
    </lineage>
</organism>
<feature type="compositionally biased region" description="Low complexity" evidence="8">
    <location>
        <begin position="2309"/>
        <end position="2318"/>
    </location>
</feature>
<feature type="compositionally biased region" description="Low complexity" evidence="8">
    <location>
        <begin position="2984"/>
        <end position="3003"/>
    </location>
</feature>
<dbReference type="PANTHER" id="PTHR11920">
    <property type="entry name" value="GUANYLYL CYCLASE"/>
    <property type="match status" value="1"/>
</dbReference>
<dbReference type="CDD" id="cd07302">
    <property type="entry name" value="CHD"/>
    <property type="match status" value="1"/>
</dbReference>
<accession>A0ABQ5S2V6</accession>
<evidence type="ECO:0008006" key="14">
    <source>
        <dbReference type="Google" id="ProtNLM"/>
    </source>
</evidence>
<feature type="compositionally biased region" description="Gly residues" evidence="8">
    <location>
        <begin position="700"/>
        <end position="714"/>
    </location>
</feature>
<feature type="domain" description="Guanylate cyclase" evidence="11">
    <location>
        <begin position="919"/>
        <end position="1045"/>
    </location>
</feature>
<evidence type="ECO:0000256" key="5">
    <source>
        <dbReference type="ARBA" id="ARBA00023136"/>
    </source>
</evidence>
<feature type="region of interest" description="Disordered" evidence="8">
    <location>
        <begin position="1113"/>
        <end position="1170"/>
    </location>
</feature>
<keyword evidence="13" id="KW-1185">Reference proteome</keyword>
<evidence type="ECO:0000256" key="6">
    <source>
        <dbReference type="ARBA" id="ARBA00023239"/>
    </source>
</evidence>
<dbReference type="PROSITE" id="PS50110">
    <property type="entry name" value="RESPONSE_REGULATORY"/>
    <property type="match status" value="1"/>
</dbReference>
<evidence type="ECO:0000259" key="10">
    <source>
        <dbReference type="PROSITE" id="PS50110"/>
    </source>
</evidence>
<reference evidence="12 13" key="1">
    <citation type="journal article" date="2023" name="IScience">
        <title>Expanded male sex-determining region conserved during the evolution of homothallism in the green alga Volvox.</title>
        <authorList>
            <person name="Yamamoto K."/>
            <person name="Matsuzaki R."/>
            <person name="Mahakham W."/>
            <person name="Heman W."/>
            <person name="Sekimoto H."/>
            <person name="Kawachi M."/>
            <person name="Minakuchi Y."/>
            <person name="Toyoda A."/>
            <person name="Nozaki H."/>
        </authorList>
    </citation>
    <scope>NUCLEOTIDE SEQUENCE [LARGE SCALE GENOMIC DNA]</scope>
    <source>
        <strain evidence="12 13">NIES-4468</strain>
    </source>
</reference>
<dbReference type="PROSITE" id="PS50125">
    <property type="entry name" value="GUANYLATE_CYCLASE_2"/>
    <property type="match status" value="1"/>
</dbReference>
<feature type="region of interest" description="Disordered" evidence="8">
    <location>
        <begin position="2029"/>
        <end position="2057"/>
    </location>
</feature>
<dbReference type="SUPFAM" id="SSF55073">
    <property type="entry name" value="Nucleotide cyclase"/>
    <property type="match status" value="1"/>
</dbReference>
<gene>
    <name evidence="12" type="ORF">VaNZ11_006676</name>
</gene>
<dbReference type="EMBL" id="BSDZ01000016">
    <property type="protein sequence ID" value="GLI63652.1"/>
    <property type="molecule type" value="Genomic_DNA"/>
</dbReference>
<feature type="compositionally biased region" description="Polar residues" evidence="8">
    <location>
        <begin position="2029"/>
        <end position="2046"/>
    </location>
</feature>
<comment type="subcellular location">
    <subcellularLocation>
        <location evidence="1">Membrane</location>
    </subcellularLocation>
</comment>
<dbReference type="SUPFAM" id="SSF52172">
    <property type="entry name" value="CheY-like"/>
    <property type="match status" value="1"/>
</dbReference>
<dbReference type="Gene3D" id="3.40.50.2300">
    <property type="match status" value="1"/>
</dbReference>
<feature type="transmembrane region" description="Helical" evidence="9">
    <location>
        <begin position="240"/>
        <end position="261"/>
    </location>
</feature>
<feature type="region of interest" description="Disordered" evidence="8">
    <location>
        <begin position="1932"/>
        <end position="2001"/>
    </location>
</feature>
<feature type="modified residue" description="4-aspartylphosphate" evidence="7">
    <location>
        <position position="805"/>
    </location>
</feature>
<evidence type="ECO:0000256" key="1">
    <source>
        <dbReference type="ARBA" id="ARBA00004370"/>
    </source>
</evidence>